<evidence type="ECO:0000256" key="12">
    <source>
        <dbReference type="ARBA" id="ARBA00048300"/>
    </source>
</evidence>
<dbReference type="GO" id="GO:0004813">
    <property type="term" value="F:alanine-tRNA ligase activity"/>
    <property type="evidence" value="ECO:0007669"/>
    <property type="project" value="UniProtKB-UniRule"/>
</dbReference>
<feature type="binding site" evidence="13">
    <location>
        <position position="668"/>
    </location>
    <ligand>
        <name>Zn(2+)</name>
        <dbReference type="ChEBI" id="CHEBI:29105"/>
    </ligand>
</feature>
<comment type="function">
    <text evidence="11 13">Catalyzes the attachment of alanine to tRNA(Ala) in a two-step reaction: alanine is first activated by ATP to form Ala-AMP and then transferred to the acceptor end of tRNA(Ala). Also edits incorrectly charged Ser-tRNA(Ala) and Gly-tRNA(Ala) via its editing domain.</text>
</comment>
<dbReference type="SUPFAM" id="SSF55681">
    <property type="entry name" value="Class II aaRS and biotin synthetases"/>
    <property type="match status" value="1"/>
</dbReference>
<comment type="domain">
    <text evidence="13">Consists of three domains; the N-terminal catalytic domain, the editing domain and the C-terminal C-Ala domain. The editing domain removes incorrectly charged amino acids, while the C-Ala domain, along with tRNA(Ala), serves as a bridge to cooperatively bring together the editing and aminoacylation centers thus stimulating deacylation of misacylated tRNAs.</text>
</comment>
<evidence type="ECO:0000256" key="9">
    <source>
        <dbReference type="ARBA" id="ARBA00022917"/>
    </source>
</evidence>
<dbReference type="InterPro" id="IPR050058">
    <property type="entry name" value="Ala-tRNA_ligase"/>
</dbReference>
<name>A0A0P8WB60_9CLOT</name>
<comment type="cofactor">
    <cofactor evidence="13">
        <name>Zn(2+)</name>
        <dbReference type="ChEBI" id="CHEBI:29105"/>
    </cofactor>
    <text evidence="13">Binds 1 zinc ion per subunit.</text>
</comment>
<evidence type="ECO:0000256" key="4">
    <source>
        <dbReference type="ARBA" id="ARBA00022723"/>
    </source>
</evidence>
<dbReference type="PANTHER" id="PTHR11777">
    <property type="entry name" value="ALANYL-TRNA SYNTHETASE"/>
    <property type="match status" value="1"/>
</dbReference>
<keyword evidence="13" id="KW-0963">Cytoplasm</keyword>
<dbReference type="GO" id="GO:0005524">
    <property type="term" value="F:ATP binding"/>
    <property type="evidence" value="ECO:0007669"/>
    <property type="project" value="UniProtKB-UniRule"/>
</dbReference>
<dbReference type="PATRIC" id="fig|36849.3.peg.1520"/>
<keyword evidence="9 13" id="KW-0648">Protein biosynthesis</keyword>
<dbReference type="InterPro" id="IPR018165">
    <property type="entry name" value="Ala-tRNA-synth_IIc_core"/>
</dbReference>
<keyword evidence="6 13" id="KW-0862">Zinc</keyword>
<dbReference type="InterPro" id="IPR018164">
    <property type="entry name" value="Ala-tRNA-synth_IIc_N"/>
</dbReference>
<dbReference type="GO" id="GO:0140096">
    <property type="term" value="F:catalytic activity, acting on a protein"/>
    <property type="evidence" value="ECO:0007669"/>
    <property type="project" value="UniProtKB-ARBA"/>
</dbReference>
<dbReference type="Gene3D" id="3.10.310.40">
    <property type="match status" value="1"/>
</dbReference>
<dbReference type="InterPro" id="IPR045864">
    <property type="entry name" value="aa-tRNA-synth_II/BPL/LPL"/>
</dbReference>
<protein>
    <recommendedName>
        <fullName evidence="13">Alanine--tRNA ligase</fullName>
        <ecNumber evidence="13">6.1.1.7</ecNumber>
    </recommendedName>
    <alternativeName>
        <fullName evidence="13">Alanyl-tRNA synthetase</fullName>
        <shortName evidence="13">AlaRS</shortName>
    </alternativeName>
</protein>
<feature type="domain" description="Alanyl-transfer RNA synthetases family profile" evidence="14">
    <location>
        <begin position="4"/>
        <end position="711"/>
    </location>
</feature>
<dbReference type="PANTHER" id="PTHR11777:SF9">
    <property type="entry name" value="ALANINE--TRNA LIGASE, CYTOPLASMIC"/>
    <property type="match status" value="1"/>
</dbReference>
<organism evidence="15 16">
    <name type="scientific">Oxobacter pfennigii</name>
    <dbReference type="NCBI Taxonomy" id="36849"/>
    <lineage>
        <taxon>Bacteria</taxon>
        <taxon>Bacillati</taxon>
        <taxon>Bacillota</taxon>
        <taxon>Clostridia</taxon>
        <taxon>Eubacteriales</taxon>
        <taxon>Clostridiaceae</taxon>
        <taxon>Oxobacter</taxon>
    </lineage>
</organism>
<dbReference type="OrthoDB" id="9803884at2"/>
<dbReference type="FunFam" id="3.10.310.40:FF:000001">
    <property type="entry name" value="Alanine--tRNA ligase"/>
    <property type="match status" value="1"/>
</dbReference>
<dbReference type="Pfam" id="PF02272">
    <property type="entry name" value="DHHA1"/>
    <property type="match status" value="1"/>
</dbReference>
<keyword evidence="5 13" id="KW-0547">Nucleotide-binding</keyword>
<dbReference type="Pfam" id="PF07973">
    <property type="entry name" value="tRNA_SAD"/>
    <property type="match status" value="1"/>
</dbReference>
<dbReference type="GO" id="GO:0006419">
    <property type="term" value="P:alanyl-tRNA aminoacylation"/>
    <property type="evidence" value="ECO:0007669"/>
    <property type="project" value="UniProtKB-UniRule"/>
</dbReference>
<dbReference type="STRING" id="36849.OXPF_14330"/>
<dbReference type="Gene3D" id="6.10.250.550">
    <property type="match status" value="1"/>
</dbReference>
<dbReference type="InterPro" id="IPR018163">
    <property type="entry name" value="Thr/Ala-tRNA-synth_IIc_edit"/>
</dbReference>
<dbReference type="EMBL" id="LKET01000028">
    <property type="protein sequence ID" value="KPU44955.1"/>
    <property type="molecule type" value="Genomic_DNA"/>
</dbReference>
<evidence type="ECO:0000256" key="3">
    <source>
        <dbReference type="ARBA" id="ARBA00022598"/>
    </source>
</evidence>
<keyword evidence="7 13" id="KW-0067">ATP-binding</keyword>
<dbReference type="CDD" id="cd00673">
    <property type="entry name" value="AlaRS_core"/>
    <property type="match status" value="1"/>
</dbReference>
<gene>
    <name evidence="15" type="primary">alaS_2</name>
    <name evidence="13" type="synonym">alaS</name>
    <name evidence="15" type="ORF">OXPF_14330</name>
</gene>
<dbReference type="PROSITE" id="PS50860">
    <property type="entry name" value="AA_TRNA_LIGASE_II_ALA"/>
    <property type="match status" value="1"/>
</dbReference>
<comment type="subcellular location">
    <subcellularLocation>
        <location evidence="13">Cytoplasm</location>
    </subcellularLocation>
</comment>
<feature type="binding site" evidence="13">
    <location>
        <position position="672"/>
    </location>
    <ligand>
        <name>Zn(2+)</name>
        <dbReference type="ChEBI" id="CHEBI:29105"/>
    </ligand>
</feature>
<dbReference type="NCBIfam" id="TIGR00344">
    <property type="entry name" value="alaS"/>
    <property type="match status" value="1"/>
</dbReference>
<dbReference type="GO" id="GO:0000049">
    <property type="term" value="F:tRNA binding"/>
    <property type="evidence" value="ECO:0007669"/>
    <property type="project" value="UniProtKB-KW"/>
</dbReference>
<dbReference type="InterPro" id="IPR012947">
    <property type="entry name" value="tRNA_SAD"/>
</dbReference>
<dbReference type="InterPro" id="IPR009000">
    <property type="entry name" value="Transl_B-barrel_sf"/>
</dbReference>
<dbReference type="PRINTS" id="PR00980">
    <property type="entry name" value="TRNASYNTHALA"/>
</dbReference>
<proteinExistence type="inferred from homology"/>
<evidence type="ECO:0000256" key="1">
    <source>
        <dbReference type="ARBA" id="ARBA00008226"/>
    </source>
</evidence>
<evidence type="ECO:0000256" key="11">
    <source>
        <dbReference type="ARBA" id="ARBA00024779"/>
    </source>
</evidence>
<dbReference type="FunFam" id="3.30.54.20:FF:000001">
    <property type="entry name" value="Alanine--tRNA ligase"/>
    <property type="match status" value="1"/>
</dbReference>
<reference evidence="15 16" key="1">
    <citation type="submission" date="2015-09" db="EMBL/GenBank/DDBJ databases">
        <title>Genome sequence of Oxobacter pfennigii DSM 3222.</title>
        <authorList>
            <person name="Poehlein A."/>
            <person name="Bengelsdorf F.R."/>
            <person name="Schiel-Bengelsdorf B."/>
            <person name="Duerre P."/>
            <person name="Daniel R."/>
        </authorList>
    </citation>
    <scope>NUCLEOTIDE SEQUENCE [LARGE SCALE GENOMIC DNA]</scope>
    <source>
        <strain evidence="15 16">DSM 3222</strain>
    </source>
</reference>
<dbReference type="EC" id="6.1.1.7" evidence="13"/>
<dbReference type="GO" id="GO:0016740">
    <property type="term" value="F:transferase activity"/>
    <property type="evidence" value="ECO:0007669"/>
    <property type="project" value="UniProtKB-ARBA"/>
</dbReference>
<keyword evidence="2 13" id="KW-0820">tRNA-binding</keyword>
<sequence>MEKMGLNEIREKYLRFFESKEHLILPSFSLIPKNDKSLLLISAGMAPLKPYFTGQEVPPKERITTCQKCIRTGDIERVGKTARHATFFEMLGNFSFGDYFKEGAISWAWEFVTEVLKLPQDRLWVTIYLDDDEAFEIWNKKVGVPAEKIVRMGKEDNFWEIGVGPCGPCSEIYFDRGEDKGCGKPDCAIGCDCDRFVEFWNLVFTQFDKDEEGNYSLLEKPNIDTGMGLERIATIMQGVDTIFDVDTMKNIRDQVCKVAKVQYGKDASTDSSVRLITDHIRSVTFMVSDGILPSNEGRGYVLRRLLRRAARHGKLLGVDNTFLWDLCDVVIDNSKHAYIELGEKKDYIKKVIKLEEERFDQTIDQGMIILNDYIQELKKNSKAVMTGDKAFKLYDTYGFPIELTLEILEEQGISIDIDGFNSEMTVQKERARAAREETNYMGADMDIFTTLPAEMVTTFNGYHDTVSKGRILALIKDNETVDNAHAGDEVTVILDNTALYPEMGGQIGDTGFIEGSNFRLMVTGSKKTSNNKIIHTGRVLEGTLSVDDEATAIVDSLRRGDIARNHTATHLLHAALKQVLGNHVEQSGSLVTDERLRFDFTHFEALSKDELKKIEDMVNEKILESLDVVTTETAIEEARRMGATALFGEKYGAVVRVVKAGNFSMELCGGTHVFNTSAIGLFKILSEGGVAAGIRRIEAVTGKGVLRYIAELDETLHSTAALLKGTVKDVPRRVENLLSELKDKDKEISDMKSKMSLGALDEIISSAKEIKGIKIVADRMDTDIESLRNLGDKLRDKLGKSLIVLASNKDGKINILAMASKDAVNAGVHCGNIVREVAKMTGGSGGGKPDIAQAGGKDPEKINKALESVYSLVSDVLK</sequence>
<evidence type="ECO:0000256" key="2">
    <source>
        <dbReference type="ARBA" id="ARBA00022555"/>
    </source>
</evidence>
<dbReference type="InterPro" id="IPR003156">
    <property type="entry name" value="DHHA1_dom"/>
</dbReference>
<dbReference type="Pfam" id="PF01411">
    <property type="entry name" value="tRNA-synt_2c"/>
    <property type="match status" value="1"/>
</dbReference>
<dbReference type="RefSeq" id="WP_054874504.1">
    <property type="nucleotide sequence ID" value="NZ_LKET01000028.1"/>
</dbReference>
<comment type="similarity">
    <text evidence="1 13">Belongs to the class-II aminoacyl-tRNA synthetase family.</text>
</comment>
<evidence type="ECO:0000259" key="14">
    <source>
        <dbReference type="PROSITE" id="PS50860"/>
    </source>
</evidence>
<dbReference type="HAMAP" id="MF_00036_B">
    <property type="entry name" value="Ala_tRNA_synth_B"/>
    <property type="match status" value="1"/>
</dbReference>
<keyword evidence="3 13" id="KW-0436">Ligase</keyword>
<dbReference type="AlphaFoldDB" id="A0A0P8WB60"/>
<dbReference type="GO" id="GO:0002161">
    <property type="term" value="F:aminoacyl-tRNA deacylase activity"/>
    <property type="evidence" value="ECO:0007669"/>
    <property type="project" value="TreeGrafter"/>
</dbReference>
<evidence type="ECO:0000313" key="16">
    <source>
        <dbReference type="Proteomes" id="UP000050326"/>
    </source>
</evidence>
<dbReference type="Gene3D" id="2.40.30.130">
    <property type="match status" value="1"/>
</dbReference>
<keyword evidence="4 13" id="KW-0479">Metal-binding</keyword>
<dbReference type="InterPro" id="IPR023033">
    <property type="entry name" value="Ala_tRNA_ligase_euk/bac"/>
</dbReference>
<comment type="caution">
    <text evidence="15">The sequence shown here is derived from an EMBL/GenBank/DDBJ whole genome shotgun (WGS) entry which is preliminary data.</text>
</comment>
<accession>A0A0P8WB60</accession>
<dbReference type="Gene3D" id="3.30.930.10">
    <property type="entry name" value="Bira Bifunctional Protein, Domain 2"/>
    <property type="match status" value="1"/>
</dbReference>
<feature type="binding site" evidence="13">
    <location>
        <position position="570"/>
    </location>
    <ligand>
        <name>Zn(2+)</name>
        <dbReference type="ChEBI" id="CHEBI:29105"/>
    </ligand>
</feature>
<dbReference type="SUPFAM" id="SSF55186">
    <property type="entry name" value="ThrRS/AlaRS common domain"/>
    <property type="match status" value="1"/>
</dbReference>
<evidence type="ECO:0000256" key="13">
    <source>
        <dbReference type="HAMAP-Rule" id="MF_00036"/>
    </source>
</evidence>
<dbReference type="Proteomes" id="UP000050326">
    <property type="component" value="Unassembled WGS sequence"/>
</dbReference>
<dbReference type="Gene3D" id="3.30.980.10">
    <property type="entry name" value="Threonyl-trna Synthetase, Chain A, domain 2"/>
    <property type="match status" value="1"/>
</dbReference>
<comment type="catalytic activity">
    <reaction evidence="12 13">
        <text>tRNA(Ala) + L-alanine + ATP = L-alanyl-tRNA(Ala) + AMP + diphosphate</text>
        <dbReference type="Rhea" id="RHEA:12540"/>
        <dbReference type="Rhea" id="RHEA-COMP:9657"/>
        <dbReference type="Rhea" id="RHEA-COMP:9923"/>
        <dbReference type="ChEBI" id="CHEBI:30616"/>
        <dbReference type="ChEBI" id="CHEBI:33019"/>
        <dbReference type="ChEBI" id="CHEBI:57972"/>
        <dbReference type="ChEBI" id="CHEBI:78442"/>
        <dbReference type="ChEBI" id="CHEBI:78497"/>
        <dbReference type="ChEBI" id="CHEBI:456215"/>
        <dbReference type="EC" id="6.1.1.7"/>
    </reaction>
</comment>
<keyword evidence="10 13" id="KW-0030">Aminoacyl-tRNA synthetase</keyword>
<keyword evidence="8 13" id="KW-0694">RNA-binding</keyword>
<keyword evidence="16" id="KW-1185">Reference proteome</keyword>
<dbReference type="InterPro" id="IPR018162">
    <property type="entry name" value="Ala-tRNA-ligase_IIc_anticod-bd"/>
</dbReference>
<evidence type="ECO:0000256" key="10">
    <source>
        <dbReference type="ARBA" id="ARBA00023146"/>
    </source>
</evidence>
<evidence type="ECO:0000256" key="8">
    <source>
        <dbReference type="ARBA" id="ARBA00022884"/>
    </source>
</evidence>
<evidence type="ECO:0000313" key="15">
    <source>
        <dbReference type="EMBL" id="KPU44955.1"/>
    </source>
</evidence>
<evidence type="ECO:0000256" key="5">
    <source>
        <dbReference type="ARBA" id="ARBA00022741"/>
    </source>
</evidence>
<dbReference type="FunFam" id="3.30.930.10:FF:000004">
    <property type="entry name" value="Alanine--tRNA ligase"/>
    <property type="match status" value="1"/>
</dbReference>
<dbReference type="GO" id="GO:0005829">
    <property type="term" value="C:cytosol"/>
    <property type="evidence" value="ECO:0007669"/>
    <property type="project" value="TreeGrafter"/>
</dbReference>
<dbReference type="SUPFAM" id="SSF101353">
    <property type="entry name" value="Putative anticodon-binding domain of alanyl-tRNA synthetase (AlaRS)"/>
    <property type="match status" value="1"/>
</dbReference>
<feature type="binding site" evidence="13">
    <location>
        <position position="566"/>
    </location>
    <ligand>
        <name>Zn(2+)</name>
        <dbReference type="ChEBI" id="CHEBI:29105"/>
    </ligand>
</feature>
<dbReference type="GO" id="GO:0008270">
    <property type="term" value="F:zinc ion binding"/>
    <property type="evidence" value="ECO:0007669"/>
    <property type="project" value="UniProtKB-UniRule"/>
</dbReference>
<dbReference type="Gene3D" id="3.30.54.20">
    <property type="match status" value="1"/>
</dbReference>
<dbReference type="FunFam" id="3.30.980.10:FF:000004">
    <property type="entry name" value="Alanine--tRNA ligase, cytoplasmic"/>
    <property type="match status" value="1"/>
</dbReference>
<dbReference type="InterPro" id="IPR002318">
    <property type="entry name" value="Ala-tRNA-lgiase_IIc"/>
</dbReference>
<dbReference type="SUPFAM" id="SSF50447">
    <property type="entry name" value="Translation proteins"/>
    <property type="match status" value="1"/>
</dbReference>
<dbReference type="SMART" id="SM00863">
    <property type="entry name" value="tRNA_SAD"/>
    <property type="match status" value="1"/>
</dbReference>
<evidence type="ECO:0000256" key="7">
    <source>
        <dbReference type="ARBA" id="ARBA00022840"/>
    </source>
</evidence>
<evidence type="ECO:0000256" key="6">
    <source>
        <dbReference type="ARBA" id="ARBA00022833"/>
    </source>
</evidence>